<feature type="region of interest" description="Disordered" evidence="7">
    <location>
        <begin position="405"/>
        <end position="437"/>
    </location>
</feature>
<dbReference type="Pfam" id="PF00454">
    <property type="entry name" value="PI3_PI4_kinase"/>
    <property type="match status" value="1"/>
</dbReference>
<reference evidence="9 10" key="1">
    <citation type="journal article" date="2023" name="Hortic Res">
        <title>Pangenome of water caltrop reveals structural variations and asymmetric subgenome divergence after allopolyploidization.</title>
        <authorList>
            <person name="Zhang X."/>
            <person name="Chen Y."/>
            <person name="Wang L."/>
            <person name="Yuan Y."/>
            <person name="Fang M."/>
            <person name="Shi L."/>
            <person name="Lu R."/>
            <person name="Comes H.P."/>
            <person name="Ma Y."/>
            <person name="Chen Y."/>
            <person name="Huang G."/>
            <person name="Zhou Y."/>
            <person name="Zheng Z."/>
            <person name="Qiu Y."/>
        </authorList>
    </citation>
    <scope>NUCLEOTIDE SEQUENCE [LARGE SCALE GENOMIC DNA]</scope>
    <source>
        <tissue evidence="9">Roots</tissue>
    </source>
</reference>
<sequence length="551" mass="60058">MAVAISHHPGLRPPSQSQRCRLHSFTNLDFAQVDLSQTSLAHRPASEKPLEITNVHRCFSTPCLSLTCKLEEELDMSPKIEILGGNRDTRARALVVEIAIAMASGIRTVPVSEGLGGAYIFQGRNDHGIALVKPIDEEPLAFNNPKGFGGLMMGQPGLQRSVRVGETGIREQAAYLLDHDGFAGVPVTGLVKISNIPFYVNSASESSPATSKIASVQRFVDHDLDAGELGPSMFSVASVHQVGIFDVRLLNLDRHAGNILVKKYVQESCSSGSLKLIPIDHGLCLPEWLDDPYFEWLHWPQSSVPFSDSELDYISNLDPYKDAELLRAQIPDLRESSIRVLVVCTTFLKHAAAAGLCLADIGGMMTRSFSGEEEEKLSFLENVCLQIKTEIQSCFFISGEDNVGRDEEGGEVDKMVQSDKETEDDASDEAPGSDKTLSGIFRFPSMKSMNAFLDLSDQPSLGCDVSEIEETLGRGTTMSTASMLKKGGGFARSVSFQAQQHVNDSGGISFGGMTDDEWDLFLYSFEKFLPEVTGNSACKGLKHRLGTSCQF</sequence>
<evidence type="ECO:0000313" key="10">
    <source>
        <dbReference type="Proteomes" id="UP001345219"/>
    </source>
</evidence>
<evidence type="ECO:0000259" key="8">
    <source>
        <dbReference type="PROSITE" id="PS50290"/>
    </source>
</evidence>
<protein>
    <recommendedName>
        <fullName evidence="2">1-phosphatidylinositol 4-kinase</fullName>
        <ecNumber evidence="2">2.7.1.67</ecNumber>
    </recommendedName>
</protein>
<gene>
    <name evidence="9" type="ORF">SAY87_027311</name>
</gene>
<evidence type="ECO:0000256" key="3">
    <source>
        <dbReference type="ARBA" id="ARBA00022679"/>
    </source>
</evidence>
<organism evidence="9 10">
    <name type="scientific">Trapa incisa</name>
    <dbReference type="NCBI Taxonomy" id="236973"/>
    <lineage>
        <taxon>Eukaryota</taxon>
        <taxon>Viridiplantae</taxon>
        <taxon>Streptophyta</taxon>
        <taxon>Embryophyta</taxon>
        <taxon>Tracheophyta</taxon>
        <taxon>Spermatophyta</taxon>
        <taxon>Magnoliopsida</taxon>
        <taxon>eudicotyledons</taxon>
        <taxon>Gunneridae</taxon>
        <taxon>Pentapetalae</taxon>
        <taxon>rosids</taxon>
        <taxon>malvids</taxon>
        <taxon>Myrtales</taxon>
        <taxon>Lythraceae</taxon>
        <taxon>Trapa</taxon>
    </lineage>
</organism>
<keyword evidence="3" id="KW-0808">Transferase</keyword>
<evidence type="ECO:0000256" key="4">
    <source>
        <dbReference type="ARBA" id="ARBA00022741"/>
    </source>
</evidence>
<dbReference type="Proteomes" id="UP001345219">
    <property type="component" value="Chromosome 21"/>
</dbReference>
<dbReference type="GO" id="GO:0005524">
    <property type="term" value="F:ATP binding"/>
    <property type="evidence" value="ECO:0007669"/>
    <property type="project" value="UniProtKB-KW"/>
</dbReference>
<evidence type="ECO:0000256" key="1">
    <source>
        <dbReference type="ARBA" id="ARBA00008941"/>
    </source>
</evidence>
<dbReference type="InterPro" id="IPR044571">
    <property type="entry name" value="P4KG1-8"/>
</dbReference>
<feature type="compositionally biased region" description="Basic and acidic residues" evidence="7">
    <location>
        <begin position="405"/>
        <end position="420"/>
    </location>
</feature>
<dbReference type="EC" id="2.7.1.67" evidence="2"/>
<keyword evidence="10" id="KW-1185">Reference proteome</keyword>
<evidence type="ECO:0000313" key="9">
    <source>
        <dbReference type="EMBL" id="KAK4749862.1"/>
    </source>
</evidence>
<dbReference type="EMBL" id="JAXIOK010000018">
    <property type="protein sequence ID" value="KAK4749862.1"/>
    <property type="molecule type" value="Genomic_DNA"/>
</dbReference>
<evidence type="ECO:0000256" key="6">
    <source>
        <dbReference type="ARBA" id="ARBA00022840"/>
    </source>
</evidence>
<proteinExistence type="inferred from homology"/>
<keyword evidence="4" id="KW-0547">Nucleotide-binding</keyword>
<name>A0AAN7H4J6_9MYRT</name>
<dbReference type="PANTHER" id="PTHR45800:SF21">
    <property type="entry name" value="PHOSPHATIDYLINOSITOL 4-KINASE GAMMA 8"/>
    <property type="match status" value="1"/>
</dbReference>
<comment type="caution">
    <text evidence="9">The sequence shown here is derived from an EMBL/GenBank/DDBJ whole genome shotgun (WGS) entry which is preliminary data.</text>
</comment>
<dbReference type="PROSITE" id="PS50290">
    <property type="entry name" value="PI3_4_KINASE_3"/>
    <property type="match status" value="1"/>
</dbReference>
<evidence type="ECO:0000256" key="5">
    <source>
        <dbReference type="ARBA" id="ARBA00022777"/>
    </source>
</evidence>
<dbReference type="InterPro" id="IPR000403">
    <property type="entry name" value="PI3/4_kinase_cat_dom"/>
</dbReference>
<evidence type="ECO:0000256" key="7">
    <source>
        <dbReference type="SAM" id="MobiDB-lite"/>
    </source>
</evidence>
<dbReference type="GO" id="GO:0004430">
    <property type="term" value="F:1-phosphatidylinositol 4-kinase activity"/>
    <property type="evidence" value="ECO:0007669"/>
    <property type="project" value="UniProtKB-EC"/>
</dbReference>
<keyword evidence="5" id="KW-0418">Kinase</keyword>
<dbReference type="PANTHER" id="PTHR45800">
    <property type="entry name" value="PHOSPHATIDYLINOSITOL 4-KINASE GAMMA"/>
    <property type="match status" value="1"/>
</dbReference>
<accession>A0AAN7H4J6</accession>
<evidence type="ECO:0000256" key="2">
    <source>
        <dbReference type="ARBA" id="ARBA00012169"/>
    </source>
</evidence>
<keyword evidence="6" id="KW-0067">ATP-binding</keyword>
<comment type="similarity">
    <text evidence="1">Belongs to the PI3/PI4-kinase family. Type II PI4K subfamily.</text>
</comment>
<dbReference type="AlphaFoldDB" id="A0AAN7H4J6"/>
<feature type="domain" description="PI3K/PI4K catalytic" evidence="8">
    <location>
        <begin position="105"/>
        <end position="399"/>
    </location>
</feature>